<evidence type="ECO:0000313" key="5">
    <source>
        <dbReference type="Proteomes" id="UP000773614"/>
    </source>
</evidence>
<name>A0A964T795_9HYPH</name>
<dbReference type="Proteomes" id="UP000773614">
    <property type="component" value="Unassembled WGS sequence"/>
</dbReference>
<proteinExistence type="predicted"/>
<dbReference type="GO" id="GO:0032259">
    <property type="term" value="P:methylation"/>
    <property type="evidence" value="ECO:0007669"/>
    <property type="project" value="UniProtKB-KW"/>
</dbReference>
<gene>
    <name evidence="4" type="ORF">E4O86_19125</name>
</gene>
<reference evidence="4" key="1">
    <citation type="submission" date="2019-03" db="EMBL/GenBank/DDBJ databases">
        <title>Afifella sp. nov., isolated from activated sludge.</title>
        <authorList>
            <person name="Li Q."/>
            <person name="Liu Y."/>
        </authorList>
    </citation>
    <scope>NUCLEOTIDE SEQUENCE</scope>
    <source>
        <strain evidence="4">L72</strain>
    </source>
</reference>
<dbReference type="PANTHER" id="PTHR47739:SF1">
    <property type="entry name" value="TRNA1(VAL) (ADENINE(37)-N6)-METHYLTRANSFERASE"/>
    <property type="match status" value="1"/>
</dbReference>
<keyword evidence="5" id="KW-1185">Reference proteome</keyword>
<feature type="domain" description="Methyltransferase small" evidence="3">
    <location>
        <begin position="35"/>
        <end position="184"/>
    </location>
</feature>
<evidence type="ECO:0000313" key="4">
    <source>
        <dbReference type="EMBL" id="MYZ49823.1"/>
    </source>
</evidence>
<dbReference type="EMBL" id="SPKJ01000098">
    <property type="protein sequence ID" value="MYZ49823.1"/>
    <property type="molecule type" value="Genomic_DNA"/>
</dbReference>
<sequence length="258" mass="26527">MNSPDPVAITCDAFLGGRVKVIQPARGHRSGLDAVLLQALVPAAADGIAVELGAGAGAASFCAAARAPALKVMAVERDAGLAALARRSLALPENAGFAGRVSLQVADVAVARPAREAAGLFDGSADFVLMNPPFATEGSVRASPEPRRRSAHVAAEGTLGAWIRTAAGLLRRGGRLCIVHRADALAEMLALVGRGFGGTALVPVRPRAGEDAIRILLSAVKASRKPLRIRPDLVLHEPDGRWTAEADAILRAGSDIVA</sequence>
<accession>A0A964T795</accession>
<dbReference type="Pfam" id="PF05175">
    <property type="entry name" value="MTS"/>
    <property type="match status" value="1"/>
</dbReference>
<evidence type="ECO:0000259" key="3">
    <source>
        <dbReference type="Pfam" id="PF05175"/>
    </source>
</evidence>
<dbReference type="InterPro" id="IPR007848">
    <property type="entry name" value="Small_mtfrase_dom"/>
</dbReference>
<dbReference type="GO" id="GO:0008168">
    <property type="term" value="F:methyltransferase activity"/>
    <property type="evidence" value="ECO:0007669"/>
    <property type="project" value="UniProtKB-KW"/>
</dbReference>
<dbReference type="Gene3D" id="3.40.50.150">
    <property type="entry name" value="Vaccinia Virus protein VP39"/>
    <property type="match status" value="1"/>
</dbReference>
<comment type="caution">
    <text evidence="4">The sequence shown here is derived from an EMBL/GenBank/DDBJ whole genome shotgun (WGS) entry which is preliminary data.</text>
</comment>
<dbReference type="OrthoDB" id="5489421at2"/>
<keyword evidence="2" id="KW-0949">S-adenosyl-L-methionine</keyword>
<evidence type="ECO:0000256" key="1">
    <source>
        <dbReference type="ARBA" id="ARBA00022603"/>
    </source>
</evidence>
<dbReference type="RefSeq" id="WP_161142162.1">
    <property type="nucleotide sequence ID" value="NZ_SPKJ01000098.1"/>
</dbReference>
<dbReference type="InterPro" id="IPR029063">
    <property type="entry name" value="SAM-dependent_MTases_sf"/>
</dbReference>
<dbReference type="InterPro" id="IPR050210">
    <property type="entry name" value="tRNA_Adenine-N(6)_MTase"/>
</dbReference>
<organism evidence="4 5">
    <name type="scientific">Propylenella binzhouense</name>
    <dbReference type="NCBI Taxonomy" id="2555902"/>
    <lineage>
        <taxon>Bacteria</taxon>
        <taxon>Pseudomonadati</taxon>
        <taxon>Pseudomonadota</taxon>
        <taxon>Alphaproteobacteria</taxon>
        <taxon>Hyphomicrobiales</taxon>
        <taxon>Propylenellaceae</taxon>
        <taxon>Propylenella</taxon>
    </lineage>
</organism>
<keyword evidence="1 4" id="KW-0808">Transferase</keyword>
<dbReference type="AlphaFoldDB" id="A0A964T795"/>
<keyword evidence="1 4" id="KW-0489">Methyltransferase</keyword>
<evidence type="ECO:0000256" key="2">
    <source>
        <dbReference type="ARBA" id="ARBA00022691"/>
    </source>
</evidence>
<protein>
    <submittedName>
        <fullName evidence="4">Methyltransferase</fullName>
    </submittedName>
</protein>
<dbReference type="PANTHER" id="PTHR47739">
    <property type="entry name" value="TRNA1(VAL) (ADENINE(37)-N6)-METHYLTRANSFERASE"/>
    <property type="match status" value="1"/>
</dbReference>
<dbReference type="SUPFAM" id="SSF53335">
    <property type="entry name" value="S-adenosyl-L-methionine-dependent methyltransferases"/>
    <property type="match status" value="1"/>
</dbReference>